<evidence type="ECO:0000313" key="4">
    <source>
        <dbReference type="EMBL" id="MFC2927073.1"/>
    </source>
</evidence>
<dbReference type="SUPFAM" id="SSF55811">
    <property type="entry name" value="Nudix"/>
    <property type="match status" value="1"/>
</dbReference>
<dbReference type="Pfam" id="PF00293">
    <property type="entry name" value="NUDIX"/>
    <property type="match status" value="1"/>
</dbReference>
<accession>A0ABV7A0C4</accession>
<evidence type="ECO:0000256" key="2">
    <source>
        <dbReference type="ARBA" id="ARBA00022801"/>
    </source>
</evidence>
<evidence type="ECO:0000313" key="5">
    <source>
        <dbReference type="Proteomes" id="UP001595379"/>
    </source>
</evidence>
<keyword evidence="5" id="KW-1185">Reference proteome</keyword>
<dbReference type="RefSeq" id="WP_343163064.1">
    <property type="nucleotide sequence ID" value="NZ_JBHRSV010000028.1"/>
</dbReference>
<protein>
    <submittedName>
        <fullName evidence="4">NUDIX domain-containing protein</fullName>
    </submittedName>
</protein>
<comment type="cofactor">
    <cofactor evidence="1">
        <name>Mg(2+)</name>
        <dbReference type="ChEBI" id="CHEBI:18420"/>
    </cofactor>
</comment>
<dbReference type="Proteomes" id="UP001595379">
    <property type="component" value="Unassembled WGS sequence"/>
</dbReference>
<proteinExistence type="predicted"/>
<dbReference type="PROSITE" id="PS00893">
    <property type="entry name" value="NUDIX_BOX"/>
    <property type="match status" value="1"/>
</dbReference>
<sequence length="157" mass="17195">MPAPTGIPTFGEKQPELSYAERPCAFGVAAGPDGRILCVRVSRAGQTWTDLPGGRIETGETETGALIREFEEETGSTCQPDRLLVRTRQYLVTAKGEPRLNQSAYYAVETTGPARRDIDPDHRPVWLTPEVAIVELRDEAAALAVMLWMRRPDASAG</sequence>
<dbReference type="EMBL" id="JBHRSV010000028">
    <property type="protein sequence ID" value="MFC2927073.1"/>
    <property type="molecule type" value="Genomic_DNA"/>
</dbReference>
<gene>
    <name evidence="4" type="ORF">ACFOOR_13235</name>
</gene>
<keyword evidence="2" id="KW-0378">Hydrolase</keyword>
<evidence type="ECO:0000259" key="3">
    <source>
        <dbReference type="PROSITE" id="PS51462"/>
    </source>
</evidence>
<dbReference type="InterPro" id="IPR000086">
    <property type="entry name" value="NUDIX_hydrolase_dom"/>
</dbReference>
<feature type="domain" description="Nudix hydrolase" evidence="3">
    <location>
        <begin position="21"/>
        <end position="157"/>
    </location>
</feature>
<dbReference type="InterPro" id="IPR015797">
    <property type="entry name" value="NUDIX_hydrolase-like_dom_sf"/>
</dbReference>
<dbReference type="InterPro" id="IPR020084">
    <property type="entry name" value="NUDIX_hydrolase_CS"/>
</dbReference>
<dbReference type="PROSITE" id="PS51462">
    <property type="entry name" value="NUDIX"/>
    <property type="match status" value="1"/>
</dbReference>
<comment type="caution">
    <text evidence="4">The sequence shown here is derived from an EMBL/GenBank/DDBJ whole genome shotgun (WGS) entry which is preliminary data.</text>
</comment>
<reference evidence="5" key="1">
    <citation type="journal article" date="2019" name="Int. J. Syst. Evol. Microbiol.">
        <title>The Global Catalogue of Microorganisms (GCM) 10K type strain sequencing project: providing services to taxonomists for standard genome sequencing and annotation.</title>
        <authorList>
            <consortium name="The Broad Institute Genomics Platform"/>
            <consortium name="The Broad Institute Genome Sequencing Center for Infectious Disease"/>
            <person name="Wu L."/>
            <person name="Ma J."/>
        </authorList>
    </citation>
    <scope>NUCLEOTIDE SEQUENCE [LARGE SCALE GENOMIC DNA]</scope>
    <source>
        <strain evidence="5">KCTC 52487</strain>
    </source>
</reference>
<organism evidence="4 5">
    <name type="scientific">Hyphobacterium vulgare</name>
    <dbReference type="NCBI Taxonomy" id="1736751"/>
    <lineage>
        <taxon>Bacteria</taxon>
        <taxon>Pseudomonadati</taxon>
        <taxon>Pseudomonadota</taxon>
        <taxon>Alphaproteobacteria</taxon>
        <taxon>Maricaulales</taxon>
        <taxon>Maricaulaceae</taxon>
        <taxon>Hyphobacterium</taxon>
    </lineage>
</organism>
<evidence type="ECO:0000256" key="1">
    <source>
        <dbReference type="ARBA" id="ARBA00001946"/>
    </source>
</evidence>
<dbReference type="Gene3D" id="3.90.79.10">
    <property type="entry name" value="Nucleoside Triphosphate Pyrophosphohydrolase"/>
    <property type="match status" value="1"/>
</dbReference>
<name>A0ABV7A0C4_9PROT</name>